<evidence type="ECO:0000313" key="3">
    <source>
        <dbReference type="Proteomes" id="UP000721861"/>
    </source>
</evidence>
<comment type="caution">
    <text evidence="2">The sequence shown here is derived from an EMBL/GenBank/DDBJ whole genome shotgun (WGS) entry which is preliminary data.</text>
</comment>
<dbReference type="InterPro" id="IPR036034">
    <property type="entry name" value="PDZ_sf"/>
</dbReference>
<accession>A0ABS5K477</accession>
<dbReference type="InterPro" id="IPR001478">
    <property type="entry name" value="PDZ"/>
</dbReference>
<dbReference type="EMBL" id="JAGUCN010000001">
    <property type="protein sequence ID" value="MBS2209826.1"/>
    <property type="molecule type" value="Genomic_DNA"/>
</dbReference>
<organism evidence="2 3">
    <name type="scientific">Carboxylicivirga mesophila</name>
    <dbReference type="NCBI Taxonomy" id="1166478"/>
    <lineage>
        <taxon>Bacteria</taxon>
        <taxon>Pseudomonadati</taxon>
        <taxon>Bacteroidota</taxon>
        <taxon>Bacteroidia</taxon>
        <taxon>Marinilabiliales</taxon>
        <taxon>Marinilabiliaceae</taxon>
        <taxon>Carboxylicivirga</taxon>
    </lineage>
</organism>
<protein>
    <recommendedName>
        <fullName evidence="1">PDZ domain-containing protein</fullName>
    </recommendedName>
</protein>
<evidence type="ECO:0000259" key="1">
    <source>
        <dbReference type="SMART" id="SM00228"/>
    </source>
</evidence>
<dbReference type="Proteomes" id="UP000721861">
    <property type="component" value="Unassembled WGS sequence"/>
</dbReference>
<name>A0ABS5K477_9BACT</name>
<dbReference type="SUPFAM" id="SSF50156">
    <property type="entry name" value="PDZ domain-like"/>
    <property type="match status" value="1"/>
</dbReference>
<dbReference type="SMART" id="SM00228">
    <property type="entry name" value="PDZ"/>
    <property type="match status" value="1"/>
</dbReference>
<gene>
    <name evidence="2" type="ORF">KEM09_00315</name>
</gene>
<dbReference type="Gene3D" id="2.30.42.10">
    <property type="match status" value="1"/>
</dbReference>
<keyword evidence="3" id="KW-1185">Reference proteome</keyword>
<sequence length="412" mass="45429">MKKFLLISLAIVLMLTAGAVVTSIYQILSQHHKLAKGTLASKVLCDTIPFYYSPSGHILIDAQINDNEEAYPFILDSGASNMLFSHFTAGKDFDNNGYGIGIGSAENVFVTKIKGIDSLKIGALKFIGLNAKEADFNFDCQQHVAGIIGTGLMQHLVWQIDFEKQMIIVANSLQQLSLSDDRIEIPLRRNKYSHHLRAAIKLRYNKRPKEVLVDLGSNRTLAIKESLLLSDSIPLLSKRIDGQASKGLGTKVDTTITHHYYLLDSLLFSESSYHVTDVTVGAGSKSLNLLGLGFFTNYRTTISWPDNLLILEPYTTQPDFNINTSGMSVQYNGVTQKVEIGTIAEDMPAARAGLTVGTEVISVNGMPLADLDSYCVFKNTSFEGDTVRLKVITDTGDIQSYKLIKTPVFERF</sequence>
<dbReference type="RefSeq" id="WP_212223655.1">
    <property type="nucleotide sequence ID" value="NZ_JAGUCN010000001.1"/>
</dbReference>
<evidence type="ECO:0000313" key="2">
    <source>
        <dbReference type="EMBL" id="MBS2209826.1"/>
    </source>
</evidence>
<reference evidence="2 3" key="1">
    <citation type="journal article" date="2014" name="Int. J. Syst. Evol. Microbiol.">
        <title>Carboxylicivirga gen. nov. in the family Marinilabiliaceae with two novel species, Carboxylicivirga mesophila sp. nov. and Carboxylicivirga taeanensis sp. nov., and reclassification of Cytophaga fermentans as Saccharicrinis fermentans gen. nov., comb. nov.</title>
        <authorList>
            <person name="Yang S.H."/>
            <person name="Seo H.S."/>
            <person name="Woo J.H."/>
            <person name="Oh H.M."/>
            <person name="Jang H."/>
            <person name="Lee J.H."/>
            <person name="Kim S.J."/>
            <person name="Kwon K.K."/>
        </authorList>
    </citation>
    <scope>NUCLEOTIDE SEQUENCE [LARGE SCALE GENOMIC DNA]</scope>
    <source>
        <strain evidence="2 3">JCM 18290</strain>
    </source>
</reference>
<dbReference type="InterPro" id="IPR021109">
    <property type="entry name" value="Peptidase_aspartic_dom_sf"/>
</dbReference>
<dbReference type="Gene3D" id="2.40.70.10">
    <property type="entry name" value="Acid Proteases"/>
    <property type="match status" value="1"/>
</dbReference>
<feature type="domain" description="PDZ" evidence="1">
    <location>
        <begin position="323"/>
        <end position="395"/>
    </location>
</feature>
<proteinExistence type="predicted"/>